<protein>
    <recommendedName>
        <fullName evidence="1">Reverse transcriptase domain-containing protein</fullName>
    </recommendedName>
</protein>
<dbReference type="PANTHER" id="PTHR33116:SF86">
    <property type="entry name" value="REVERSE TRANSCRIPTASE DOMAIN-CONTAINING PROTEIN"/>
    <property type="match status" value="1"/>
</dbReference>
<accession>A0A803QRE0</accession>
<dbReference type="InterPro" id="IPR000477">
    <property type="entry name" value="RT_dom"/>
</dbReference>
<dbReference type="Proteomes" id="UP000596661">
    <property type="component" value="Unassembled WGS sequence"/>
</dbReference>
<keyword evidence="3" id="KW-1185">Reference proteome</keyword>
<proteinExistence type="predicted"/>
<evidence type="ECO:0000259" key="1">
    <source>
        <dbReference type="PROSITE" id="PS50878"/>
    </source>
</evidence>
<name>A0A803QRE0_CANSA</name>
<dbReference type="AlphaFoldDB" id="A0A803QRE0"/>
<dbReference type="EnsemblPlants" id="evm.model.ctgX1.4">
    <property type="protein sequence ID" value="cds.evm.model.ctgX1.4"/>
    <property type="gene ID" value="evm.TU.ctgX1.4"/>
</dbReference>
<dbReference type="PANTHER" id="PTHR33116">
    <property type="entry name" value="REVERSE TRANSCRIPTASE ZINC-BINDING DOMAIN-CONTAINING PROTEIN-RELATED-RELATED"/>
    <property type="match status" value="1"/>
</dbReference>
<dbReference type="Gramene" id="evm.model.ctgX1.4">
    <property type="protein sequence ID" value="cds.evm.model.ctgX1.4"/>
    <property type="gene ID" value="evm.TU.ctgX1.4"/>
</dbReference>
<reference evidence="2" key="1">
    <citation type="submission" date="2021-03" db="UniProtKB">
        <authorList>
            <consortium name="EnsemblPlants"/>
        </authorList>
    </citation>
    <scope>IDENTIFICATION</scope>
</reference>
<evidence type="ECO:0000313" key="3">
    <source>
        <dbReference type="Proteomes" id="UP000596661"/>
    </source>
</evidence>
<dbReference type="OMA" id="WIEECIS"/>
<sequence length="306" mass="34754">MAIKLDMLKAYDRIEWNFLHEVLKGKGFDTRVCALIMECVRTVSYSVPINGVPQKKFEPQRGLRQGDPLSPFLFLLCHDVLSKLILRQQIRGQIHGISISRTAPAISHLMFANDTILFARANGRMATNILECIHKYESWSGQQCSLVKSSVLFSENVVSAHKNDILNILNVKECDGQEKHLGNPFVFKRKKREEYLYFKDKVLKRIEGWKSKLLSFAGRTTLVKSVALSIPLYAMSTNKLPVSSCREIDRVIRKYWWTGNTKKDRFLALVGWDRLCSPMATGGLGFPEAKGYELSFVGQTGLAVCF</sequence>
<feature type="domain" description="Reverse transcriptase" evidence="1">
    <location>
        <begin position="1"/>
        <end position="203"/>
    </location>
</feature>
<evidence type="ECO:0000313" key="2">
    <source>
        <dbReference type="EnsemblPlants" id="cds.evm.model.ctgX1.4"/>
    </source>
</evidence>
<organism evidence="2 3">
    <name type="scientific">Cannabis sativa</name>
    <name type="common">Hemp</name>
    <name type="synonym">Marijuana</name>
    <dbReference type="NCBI Taxonomy" id="3483"/>
    <lineage>
        <taxon>Eukaryota</taxon>
        <taxon>Viridiplantae</taxon>
        <taxon>Streptophyta</taxon>
        <taxon>Embryophyta</taxon>
        <taxon>Tracheophyta</taxon>
        <taxon>Spermatophyta</taxon>
        <taxon>Magnoliopsida</taxon>
        <taxon>eudicotyledons</taxon>
        <taxon>Gunneridae</taxon>
        <taxon>Pentapetalae</taxon>
        <taxon>rosids</taxon>
        <taxon>fabids</taxon>
        <taxon>Rosales</taxon>
        <taxon>Cannabaceae</taxon>
        <taxon>Cannabis</taxon>
    </lineage>
</organism>
<dbReference type="PROSITE" id="PS50878">
    <property type="entry name" value="RT_POL"/>
    <property type="match status" value="1"/>
</dbReference>
<dbReference type="Pfam" id="PF00078">
    <property type="entry name" value="RVT_1"/>
    <property type="match status" value="1"/>
</dbReference>